<dbReference type="InterPro" id="IPR045518">
    <property type="entry name" value="2EXR"/>
</dbReference>
<dbReference type="EMBL" id="JAQQWL010000001">
    <property type="protein sequence ID" value="KAK8091254.1"/>
    <property type="molecule type" value="Genomic_DNA"/>
</dbReference>
<dbReference type="PANTHER" id="PTHR35910">
    <property type="entry name" value="2EXR DOMAIN-CONTAINING PROTEIN"/>
    <property type="match status" value="1"/>
</dbReference>
<evidence type="ECO:0000313" key="3">
    <source>
        <dbReference type="Proteomes" id="UP001480595"/>
    </source>
</evidence>
<accession>A0ABR1X764</accession>
<dbReference type="PANTHER" id="PTHR35910:SF6">
    <property type="entry name" value="2EXR DOMAIN-CONTAINING PROTEIN"/>
    <property type="match status" value="1"/>
</dbReference>
<evidence type="ECO:0000313" key="2">
    <source>
        <dbReference type="EMBL" id="KAK8091254.1"/>
    </source>
</evidence>
<organism evidence="2 3">
    <name type="scientific">Apiospora phragmitis</name>
    <dbReference type="NCBI Taxonomy" id="2905665"/>
    <lineage>
        <taxon>Eukaryota</taxon>
        <taxon>Fungi</taxon>
        <taxon>Dikarya</taxon>
        <taxon>Ascomycota</taxon>
        <taxon>Pezizomycotina</taxon>
        <taxon>Sordariomycetes</taxon>
        <taxon>Xylariomycetidae</taxon>
        <taxon>Amphisphaeriales</taxon>
        <taxon>Apiosporaceae</taxon>
        <taxon>Apiospora</taxon>
    </lineage>
</organism>
<dbReference type="Pfam" id="PF20150">
    <property type="entry name" value="2EXR"/>
    <property type="match status" value="1"/>
</dbReference>
<name>A0ABR1X764_9PEZI</name>
<dbReference type="RefSeq" id="XP_066722800.1">
    <property type="nucleotide sequence ID" value="XM_066852168.1"/>
</dbReference>
<dbReference type="Proteomes" id="UP001480595">
    <property type="component" value="Unassembled WGS sequence"/>
</dbReference>
<evidence type="ECO:0000259" key="1">
    <source>
        <dbReference type="Pfam" id="PF20150"/>
    </source>
</evidence>
<gene>
    <name evidence="2" type="ORF">PG994_000759</name>
</gene>
<protein>
    <recommendedName>
        <fullName evidence="1">2EXR domain-containing protein</fullName>
    </recommendedName>
</protein>
<comment type="caution">
    <text evidence="2">The sequence shown here is derived from an EMBL/GenBank/DDBJ whole genome shotgun (WGS) entry which is preliminary data.</text>
</comment>
<sequence length="393" mass="45186">MASSSGKGNGPVISFIGGREYQVAAKAKQASSSSLEQFTCFSKLPPEIRTQIWNLAVPERVMQLSPYAEVAGHRSGHLDFFNNYPCTPKNTRHHLALPPVAQVCREPHTAYRQIAKDVAWYQHVRNNQHHLHIRHNMALRPGMSKTRLEQTWFDPASDILCLDLWGQYRDDLAHCTIQIFPNELKLKVFAKSARAVAFSFGCGGMDSSDMDSAIFKMTNKSLWPRLETYMVYDRTVFFHPRPEAILPANTLSAENPIALVNVRDTERIRHFKDMYEACSLPSHLANDRVELLSSLLTAEGLEEYFDTMHQDATSMWAWKLHEDDNTIPQTVAFHKSLMLHPSKRTHKTLFPPYDRSHPWVRDVLMPRMPQFQWVVAFKLCQAPCHTAEKKRMR</sequence>
<proteinExistence type="predicted"/>
<dbReference type="GeneID" id="92085231"/>
<reference evidence="2 3" key="1">
    <citation type="submission" date="2023-01" db="EMBL/GenBank/DDBJ databases">
        <title>Analysis of 21 Apiospora genomes using comparative genomics revels a genus with tremendous synthesis potential of carbohydrate active enzymes and secondary metabolites.</title>
        <authorList>
            <person name="Sorensen T."/>
        </authorList>
    </citation>
    <scope>NUCLEOTIDE SEQUENCE [LARGE SCALE GENOMIC DNA]</scope>
    <source>
        <strain evidence="2 3">CBS 135458</strain>
    </source>
</reference>
<feature type="domain" description="2EXR" evidence="1">
    <location>
        <begin position="38"/>
        <end position="160"/>
    </location>
</feature>
<keyword evidence="3" id="KW-1185">Reference proteome</keyword>